<organism evidence="1 2">
    <name type="scientific">Tetrabaena socialis</name>
    <dbReference type="NCBI Taxonomy" id="47790"/>
    <lineage>
        <taxon>Eukaryota</taxon>
        <taxon>Viridiplantae</taxon>
        <taxon>Chlorophyta</taxon>
        <taxon>core chlorophytes</taxon>
        <taxon>Chlorophyceae</taxon>
        <taxon>CS clade</taxon>
        <taxon>Chlamydomonadales</taxon>
        <taxon>Tetrabaenaceae</taxon>
        <taxon>Tetrabaena</taxon>
    </lineage>
</organism>
<proteinExistence type="predicted"/>
<accession>A0A2J7ZFI8</accession>
<reference evidence="1 2" key="1">
    <citation type="journal article" date="2017" name="Mol. Biol. Evol.">
        <title>The 4-celled Tetrabaena socialis nuclear genome reveals the essential components for genetic control of cell number at the origin of multicellularity in the volvocine lineage.</title>
        <authorList>
            <person name="Featherston J."/>
            <person name="Arakaki Y."/>
            <person name="Hanschen E.R."/>
            <person name="Ferris P.J."/>
            <person name="Michod R.E."/>
            <person name="Olson B.J.S.C."/>
            <person name="Nozaki H."/>
            <person name="Durand P.M."/>
        </authorList>
    </citation>
    <scope>NUCLEOTIDE SEQUENCE [LARGE SCALE GENOMIC DNA]</scope>
    <source>
        <strain evidence="1 2">NIES-571</strain>
    </source>
</reference>
<name>A0A2J7ZFI8_9CHLO</name>
<dbReference type="Proteomes" id="UP000236333">
    <property type="component" value="Unassembled WGS sequence"/>
</dbReference>
<evidence type="ECO:0000313" key="1">
    <source>
        <dbReference type="EMBL" id="PNG99044.1"/>
    </source>
</evidence>
<protein>
    <recommendedName>
        <fullName evidence="3">F-box domain-containing protein</fullName>
    </recommendedName>
</protein>
<dbReference type="AlphaFoldDB" id="A0A2J7ZFI8"/>
<evidence type="ECO:0000313" key="2">
    <source>
        <dbReference type="Proteomes" id="UP000236333"/>
    </source>
</evidence>
<evidence type="ECO:0008006" key="3">
    <source>
        <dbReference type="Google" id="ProtNLM"/>
    </source>
</evidence>
<keyword evidence="2" id="KW-1185">Reference proteome</keyword>
<dbReference type="EMBL" id="PGGS01004393">
    <property type="protein sequence ID" value="PNG99044.1"/>
    <property type="molecule type" value="Genomic_DNA"/>
</dbReference>
<sequence length="235" mass="25235">MDAASKSAAVEFEEAGDANGASLTLLRLLVPLLWRRLDQAGRCHLRACCREARRIASCTVEALSLEKSEWEPVKCADAVAGLRGMLERGCRPRSLALMFRKGDEQWPEPETSAFGLRVLAELRAVSPLPLVALSLMGLPLTEEVARAITEAAPLLESLSLRHYDLSHGTVQPDSTLSTPALSGVQGLLRLTAPHLQRLVLKLGGPAGSPAPAGGLGPLLLQCSRLEALSLRWYCS</sequence>
<comment type="caution">
    <text evidence="1">The sequence shown here is derived from an EMBL/GenBank/DDBJ whole genome shotgun (WGS) entry which is preliminary data.</text>
</comment>
<gene>
    <name evidence="1" type="ORF">TSOC_015186</name>
</gene>
<feature type="non-terminal residue" evidence="1">
    <location>
        <position position="235"/>
    </location>
</feature>